<name>A0A455UCC4_9GAMM</name>
<evidence type="ECO:0000256" key="1">
    <source>
        <dbReference type="SAM" id="Phobius"/>
    </source>
</evidence>
<dbReference type="KEGG" id="hsr:HSBAA_42490"/>
<sequence length="57" mass="5917">MPRGEPAARVLPGFGLSMGISVLFISLVLLLPITGLFGQLAELSLPSIGRSLPRAVS</sequence>
<gene>
    <name evidence="2" type="ORF">HSBAA_42490</name>
</gene>
<reference evidence="2 3" key="1">
    <citation type="journal article" date="2019" name="Microbiol. Resour. Announc.">
        <title>Complete Genome Sequence of Halomonas sulfidaeris Strain Esulfide1 Isolated from a Metal Sulfide Rock at a Depth of 2,200 Meters, Obtained Using Nanopore Sequencing.</title>
        <authorList>
            <person name="Saito M."/>
            <person name="Nishigata A."/>
            <person name="Galipon J."/>
            <person name="Arakawa K."/>
        </authorList>
    </citation>
    <scope>NUCLEOTIDE SEQUENCE [LARGE SCALE GENOMIC DNA]</scope>
    <source>
        <strain evidence="2 3">ATCC BAA-803</strain>
    </source>
</reference>
<accession>A0A455UCC4</accession>
<keyword evidence="1" id="KW-0472">Membrane</keyword>
<dbReference type="EMBL" id="AP019514">
    <property type="protein sequence ID" value="BBI62943.1"/>
    <property type="molecule type" value="Genomic_DNA"/>
</dbReference>
<evidence type="ECO:0000313" key="3">
    <source>
        <dbReference type="Proteomes" id="UP000320231"/>
    </source>
</evidence>
<evidence type="ECO:0000313" key="2">
    <source>
        <dbReference type="EMBL" id="BBI62943.1"/>
    </source>
</evidence>
<dbReference type="AlphaFoldDB" id="A0A455UCC4"/>
<feature type="transmembrane region" description="Helical" evidence="1">
    <location>
        <begin position="20"/>
        <end position="41"/>
    </location>
</feature>
<keyword evidence="1" id="KW-1133">Transmembrane helix</keyword>
<dbReference type="Proteomes" id="UP000320231">
    <property type="component" value="Chromosome"/>
</dbReference>
<organism evidence="2 3">
    <name type="scientific">Vreelandella sulfidaeris</name>
    <dbReference type="NCBI Taxonomy" id="115553"/>
    <lineage>
        <taxon>Bacteria</taxon>
        <taxon>Pseudomonadati</taxon>
        <taxon>Pseudomonadota</taxon>
        <taxon>Gammaproteobacteria</taxon>
        <taxon>Oceanospirillales</taxon>
        <taxon>Halomonadaceae</taxon>
        <taxon>Vreelandella</taxon>
    </lineage>
</organism>
<keyword evidence="1" id="KW-0812">Transmembrane</keyword>
<protein>
    <recommendedName>
        <fullName evidence="4">Molybdate ABC transporter permease subunit</fullName>
    </recommendedName>
</protein>
<evidence type="ECO:0008006" key="4">
    <source>
        <dbReference type="Google" id="ProtNLM"/>
    </source>
</evidence>
<proteinExistence type="predicted"/>